<keyword evidence="2" id="KW-1185">Reference proteome</keyword>
<gene>
    <name evidence="3" type="primary">LOC113046423</name>
</gene>
<dbReference type="Proteomes" id="UP000515129">
    <property type="component" value="Chromosome 27"/>
</dbReference>
<feature type="compositionally biased region" description="Acidic residues" evidence="1">
    <location>
        <begin position="24"/>
        <end position="39"/>
    </location>
</feature>
<accession>A0A6P6JT74</accession>
<dbReference type="AlphaFoldDB" id="A0A6P6JT74"/>
<evidence type="ECO:0000256" key="1">
    <source>
        <dbReference type="SAM" id="MobiDB-lite"/>
    </source>
</evidence>
<evidence type="ECO:0000313" key="3">
    <source>
        <dbReference type="RefSeq" id="XP_026063064.1"/>
    </source>
</evidence>
<dbReference type="RefSeq" id="XP_026063064.1">
    <property type="nucleotide sequence ID" value="XM_026207279.1"/>
</dbReference>
<name>A0A6P6JT74_CARAU</name>
<reference evidence="3" key="1">
    <citation type="submission" date="2025-08" db="UniProtKB">
        <authorList>
            <consortium name="RefSeq"/>
        </authorList>
    </citation>
    <scope>IDENTIFICATION</scope>
    <source>
        <strain evidence="3">Wakin</strain>
        <tissue evidence="3">Muscle</tissue>
    </source>
</reference>
<organism evidence="2 3">
    <name type="scientific">Carassius auratus</name>
    <name type="common">Goldfish</name>
    <dbReference type="NCBI Taxonomy" id="7957"/>
    <lineage>
        <taxon>Eukaryota</taxon>
        <taxon>Metazoa</taxon>
        <taxon>Chordata</taxon>
        <taxon>Craniata</taxon>
        <taxon>Vertebrata</taxon>
        <taxon>Euteleostomi</taxon>
        <taxon>Actinopterygii</taxon>
        <taxon>Neopterygii</taxon>
        <taxon>Teleostei</taxon>
        <taxon>Ostariophysi</taxon>
        <taxon>Cypriniformes</taxon>
        <taxon>Cyprinidae</taxon>
        <taxon>Cyprininae</taxon>
        <taxon>Carassius</taxon>
    </lineage>
</organism>
<feature type="compositionally biased region" description="Basic and acidic residues" evidence="1">
    <location>
        <begin position="129"/>
        <end position="143"/>
    </location>
</feature>
<dbReference type="GeneID" id="113046423"/>
<dbReference type="KEGG" id="caua:113046423"/>
<feature type="region of interest" description="Disordered" evidence="1">
    <location>
        <begin position="91"/>
        <end position="153"/>
    </location>
</feature>
<feature type="compositionally biased region" description="Acidic residues" evidence="1">
    <location>
        <begin position="118"/>
        <end position="128"/>
    </location>
</feature>
<evidence type="ECO:0000313" key="2">
    <source>
        <dbReference type="Proteomes" id="UP000515129"/>
    </source>
</evidence>
<sequence length="153" mass="17077">MLSLENQLHKVTLQTFKNYKQGENEDYDDDGDDDDEWDWNESGGGDFTKCYTALRAGNNPQAMEIATERTAEDRSNQDKVDEEILYQTVTGLRKDLSGVQTVPSILEDSTKGDSSSSEGEEEEDDDTGEGGRHTEEAQLDRKVANGNGRCCNR</sequence>
<protein>
    <submittedName>
        <fullName evidence="3">Serine/threonine-protein kinase RIO1-like</fullName>
    </submittedName>
</protein>
<proteinExistence type="predicted"/>
<feature type="region of interest" description="Disordered" evidence="1">
    <location>
        <begin position="17"/>
        <end position="43"/>
    </location>
</feature>